<dbReference type="EMBL" id="CABIJS010000036">
    <property type="protein sequence ID" value="VUZ40629.1"/>
    <property type="molecule type" value="Genomic_DNA"/>
</dbReference>
<sequence>MTINREIERLGWECLKGCETGPSTRFVRIQQKTPCDLLCFTAFPSNLGR</sequence>
<evidence type="ECO:0000313" key="1">
    <source>
        <dbReference type="EMBL" id="VUZ40629.1"/>
    </source>
</evidence>
<dbReference type="Proteomes" id="UP000321570">
    <property type="component" value="Unassembled WGS sequence"/>
</dbReference>
<accession>A0A564Y0P3</accession>
<name>A0A564Y0P3_HYMDI</name>
<gene>
    <name evidence="1" type="ORF">WMSIL1_LOCUS1634</name>
</gene>
<proteinExistence type="predicted"/>
<organism evidence="1 2">
    <name type="scientific">Hymenolepis diminuta</name>
    <name type="common">Rat tapeworm</name>
    <dbReference type="NCBI Taxonomy" id="6216"/>
    <lineage>
        <taxon>Eukaryota</taxon>
        <taxon>Metazoa</taxon>
        <taxon>Spiralia</taxon>
        <taxon>Lophotrochozoa</taxon>
        <taxon>Platyhelminthes</taxon>
        <taxon>Cestoda</taxon>
        <taxon>Eucestoda</taxon>
        <taxon>Cyclophyllidea</taxon>
        <taxon>Hymenolepididae</taxon>
        <taxon>Hymenolepis</taxon>
    </lineage>
</organism>
<evidence type="ECO:0000313" key="2">
    <source>
        <dbReference type="Proteomes" id="UP000321570"/>
    </source>
</evidence>
<reference evidence="1 2" key="1">
    <citation type="submission" date="2019-07" db="EMBL/GenBank/DDBJ databases">
        <authorList>
            <person name="Jastrzebski P J."/>
            <person name="Paukszto L."/>
            <person name="Jastrzebski P J."/>
        </authorList>
    </citation>
    <scope>NUCLEOTIDE SEQUENCE [LARGE SCALE GENOMIC DNA]</scope>
    <source>
        <strain evidence="1 2">WMS-il1</strain>
    </source>
</reference>
<dbReference type="AlphaFoldDB" id="A0A564Y0P3"/>
<keyword evidence="2" id="KW-1185">Reference proteome</keyword>
<protein>
    <submittedName>
        <fullName evidence="1">Uncharacterized protein</fullName>
    </submittedName>
</protein>